<reference evidence="1 2" key="1">
    <citation type="journal article" date="2019" name="Int. J. Syst. Evol. Microbiol.">
        <title>The Global Catalogue of Microorganisms (GCM) 10K type strain sequencing project: providing services to taxonomists for standard genome sequencing and annotation.</title>
        <authorList>
            <consortium name="The Broad Institute Genomics Platform"/>
            <consortium name="The Broad Institute Genome Sequencing Center for Infectious Disease"/>
            <person name="Wu L."/>
            <person name="Ma J."/>
        </authorList>
    </citation>
    <scope>NUCLEOTIDE SEQUENCE [LARGE SCALE GENOMIC DNA]</scope>
    <source>
        <strain evidence="1 2">JCM 15933</strain>
    </source>
</reference>
<evidence type="ECO:0000313" key="2">
    <source>
        <dbReference type="Proteomes" id="UP001501470"/>
    </source>
</evidence>
<dbReference type="RefSeq" id="WP_344505571.1">
    <property type="nucleotide sequence ID" value="NZ_BAAAQD010000012.1"/>
</dbReference>
<accession>A0ABN2B5W1</accession>
<proteinExistence type="predicted"/>
<comment type="caution">
    <text evidence="1">The sequence shown here is derived from an EMBL/GenBank/DDBJ whole genome shotgun (WGS) entry which is preliminary data.</text>
</comment>
<gene>
    <name evidence="1" type="ORF">GCM10009827_059430</name>
</gene>
<organism evidence="1 2">
    <name type="scientific">Dactylosporangium maewongense</name>
    <dbReference type="NCBI Taxonomy" id="634393"/>
    <lineage>
        <taxon>Bacteria</taxon>
        <taxon>Bacillati</taxon>
        <taxon>Actinomycetota</taxon>
        <taxon>Actinomycetes</taxon>
        <taxon>Micromonosporales</taxon>
        <taxon>Micromonosporaceae</taxon>
        <taxon>Dactylosporangium</taxon>
    </lineage>
</organism>
<protein>
    <submittedName>
        <fullName evidence="1">Uncharacterized protein</fullName>
    </submittedName>
</protein>
<dbReference type="Proteomes" id="UP001501470">
    <property type="component" value="Unassembled WGS sequence"/>
</dbReference>
<name>A0ABN2B5W1_9ACTN</name>
<keyword evidence="2" id="KW-1185">Reference proteome</keyword>
<evidence type="ECO:0000313" key="1">
    <source>
        <dbReference type="EMBL" id="GAA1533508.1"/>
    </source>
</evidence>
<dbReference type="EMBL" id="BAAAQD010000012">
    <property type="protein sequence ID" value="GAA1533508.1"/>
    <property type="molecule type" value="Genomic_DNA"/>
</dbReference>
<sequence>MYFVRRWRDESPLSKQVIRVADATVLEWFRRGWDQEDPDGWVGDELDGGVYGLESIFAEARELHLPRPDTIDELRGLLDEHLWVEGDDDGTFIRLDEHTLRVRTDDDEVDLAYYFIEDVAAAPDRVAFLLWDGWPLPAGASDGAFDHDVPVQTMRPAGAGPDCVYSVRTCWQHPGTGTNLDLAGAVAFPGLTLPELAGHLRDAADPEALGWPHDARLLRALVGLQDGDIGPAMERFARLGGYDPEPAGIDTVAEHDLIHQRVLKDLAAKPLAGTRVSLAPHIAQVARHIDSFFGFDQWFVFDTRWAAAHPDLARSLLRYAAHWDPFDE</sequence>